<reference evidence="1 2" key="1">
    <citation type="submission" date="2015-12" db="EMBL/GenBank/DDBJ databases">
        <title>Draft genome sequence of Streptomyces silvensis ATCC 53525, a producer of novel hormone antagonists.</title>
        <authorList>
            <person name="Johnston C.W."/>
            <person name="Li Y."/>
            <person name="Magarvey N.A."/>
        </authorList>
    </citation>
    <scope>NUCLEOTIDE SEQUENCE [LARGE SCALE GENOMIC DNA]</scope>
    <source>
        <strain evidence="1 2">ATCC 53525</strain>
    </source>
</reference>
<evidence type="ECO:0000313" key="2">
    <source>
        <dbReference type="Proteomes" id="UP000054804"/>
    </source>
</evidence>
<gene>
    <name evidence="1" type="ORF">AT728_18165</name>
</gene>
<keyword evidence="2" id="KW-1185">Reference proteome</keyword>
<evidence type="ECO:0000313" key="1">
    <source>
        <dbReference type="EMBL" id="KUF16259.1"/>
    </source>
</evidence>
<dbReference type="EMBL" id="LOCL01000039">
    <property type="protein sequence ID" value="KUF16259.1"/>
    <property type="molecule type" value="Genomic_DNA"/>
</dbReference>
<dbReference type="RefSeq" id="WP_030562584.1">
    <property type="nucleotide sequence ID" value="NZ_LOCL01000039.1"/>
</dbReference>
<accession>A0A0W7X099</accession>
<sequence>MAVSVSVVLLLAIIVVMMVRKQGLKTIHAIVCALLGFYLASSSLAPTIDELSTNLAGVIEDINF</sequence>
<dbReference type="STRING" id="1765722.AT728_18165"/>
<dbReference type="AlphaFoldDB" id="A0A0W7X099"/>
<name>A0A0W7X099_9ACTN</name>
<comment type="caution">
    <text evidence="1">The sequence shown here is derived from an EMBL/GenBank/DDBJ whole genome shotgun (WGS) entry which is preliminary data.</text>
</comment>
<evidence type="ECO:0008006" key="3">
    <source>
        <dbReference type="Google" id="ProtNLM"/>
    </source>
</evidence>
<dbReference type="Proteomes" id="UP000054804">
    <property type="component" value="Unassembled WGS sequence"/>
</dbReference>
<dbReference type="OrthoDB" id="4332682at2"/>
<proteinExistence type="predicted"/>
<organism evidence="1 2">
    <name type="scientific">Streptomyces silvensis</name>
    <dbReference type="NCBI Taxonomy" id="1765722"/>
    <lineage>
        <taxon>Bacteria</taxon>
        <taxon>Bacillati</taxon>
        <taxon>Actinomycetota</taxon>
        <taxon>Actinomycetes</taxon>
        <taxon>Kitasatosporales</taxon>
        <taxon>Streptomycetaceae</taxon>
        <taxon>Streptomyces</taxon>
    </lineage>
</organism>
<protein>
    <recommendedName>
        <fullName evidence="3">DUF2304 domain-containing protein</fullName>
    </recommendedName>
</protein>